<evidence type="ECO:0000313" key="9">
    <source>
        <dbReference type="EMBL" id="ADG12975.1"/>
    </source>
</evidence>
<sequence length="252" mass="28430">MNRINKIWLVSIFANLIMFIIFMNYLGITINDFLKLSKITTLMRIPNIAYISELIEPTIQTIAIAYVGTILGIIFSIILGILASRNMTINRIVYEISRVIIMIARVIPDIVWAFLLIPAVGLGAAQGIFAIAIHSTGMIGRFFAESIEEIDPKPLEALETCGATYFQKLIYGVFPQVMPSFVNYVMYAFDHNIRVAIILGMFGVGGLGFQFIIKFRVFEYDNVFAILLLIFIILLGVEKISSYIRKKILVEN</sequence>
<dbReference type="GO" id="GO:0005886">
    <property type="term" value="C:plasma membrane"/>
    <property type="evidence" value="ECO:0007669"/>
    <property type="project" value="UniProtKB-SubCell"/>
</dbReference>
<dbReference type="Gene3D" id="1.10.3720.10">
    <property type="entry name" value="MetI-like"/>
    <property type="match status" value="1"/>
</dbReference>
<dbReference type="HOGENOM" id="CLU_064254_1_2_2"/>
<reference evidence="9" key="1">
    <citation type="submission" date="2010-04" db="EMBL/GenBank/DDBJ databases">
        <title>Complete sequence of Methanocaldococcus infernus ME.</title>
        <authorList>
            <consortium name="US DOE Joint Genome Institute"/>
            <person name="Lucas S."/>
            <person name="Copeland A."/>
            <person name="Lapidus A."/>
            <person name="Cheng J.-F."/>
            <person name="Bruce D."/>
            <person name="Goodwin L."/>
            <person name="Pitluck S."/>
            <person name="Munk A.C."/>
            <person name="Detter J.C."/>
            <person name="Han C."/>
            <person name="Tapia R."/>
            <person name="Land M."/>
            <person name="Hauser L."/>
            <person name="Kyrpides N."/>
            <person name="Mikhailova N."/>
            <person name="Sieprawska-Lupa M."/>
            <person name="Whitman W.B."/>
            <person name="Woyke T."/>
        </authorList>
    </citation>
    <scope>NUCLEOTIDE SEQUENCE [LARGE SCALE GENOMIC DNA]</scope>
    <source>
        <strain evidence="9">ME</strain>
    </source>
</reference>
<dbReference type="PANTHER" id="PTHR30043">
    <property type="entry name" value="PHOSPHONATES TRANSPORT SYSTEM PERMEASE PROTEIN"/>
    <property type="match status" value="1"/>
</dbReference>
<protein>
    <submittedName>
        <fullName evidence="9">Phosphonate ABC transporter, inner membrane subunit</fullName>
    </submittedName>
</protein>
<evidence type="ECO:0000256" key="2">
    <source>
        <dbReference type="ARBA" id="ARBA00022448"/>
    </source>
</evidence>
<evidence type="ECO:0000313" key="10">
    <source>
        <dbReference type="Proteomes" id="UP000002061"/>
    </source>
</evidence>
<gene>
    <name evidence="9" type="ordered locus">Metin_0305</name>
</gene>
<evidence type="ECO:0000256" key="7">
    <source>
        <dbReference type="RuleBase" id="RU363032"/>
    </source>
</evidence>
<keyword evidence="10" id="KW-1185">Reference proteome</keyword>
<dbReference type="STRING" id="573063.Metin_0305"/>
<evidence type="ECO:0000256" key="4">
    <source>
        <dbReference type="ARBA" id="ARBA00022692"/>
    </source>
</evidence>
<feature type="domain" description="ABC transmembrane type-1" evidence="8">
    <location>
        <begin position="58"/>
        <end position="241"/>
    </location>
</feature>
<feature type="transmembrane region" description="Helical" evidence="7">
    <location>
        <begin position="219"/>
        <end position="237"/>
    </location>
</feature>
<dbReference type="NCBIfam" id="TIGR01097">
    <property type="entry name" value="PhnE"/>
    <property type="match status" value="1"/>
</dbReference>
<dbReference type="InterPro" id="IPR035906">
    <property type="entry name" value="MetI-like_sf"/>
</dbReference>
<dbReference type="InterPro" id="IPR000515">
    <property type="entry name" value="MetI-like"/>
</dbReference>
<dbReference type="OrthoDB" id="252910at2157"/>
<dbReference type="CDD" id="cd06261">
    <property type="entry name" value="TM_PBP2"/>
    <property type="match status" value="1"/>
</dbReference>
<dbReference type="eggNOG" id="arCOG00173">
    <property type="taxonomic scope" value="Archaea"/>
</dbReference>
<comment type="subcellular location">
    <subcellularLocation>
        <location evidence="1 7">Cell membrane</location>
        <topology evidence="1 7">Multi-pass membrane protein</topology>
    </subcellularLocation>
</comment>
<keyword evidence="2 7" id="KW-0813">Transport</keyword>
<dbReference type="AlphaFoldDB" id="D5VQX2"/>
<dbReference type="GeneID" id="9131307"/>
<keyword evidence="4 7" id="KW-0812">Transmembrane</keyword>
<comment type="similarity">
    <text evidence="7">Belongs to the binding-protein-dependent transport system permease family.</text>
</comment>
<name>D5VQX2_METIM</name>
<feature type="transmembrane region" description="Helical" evidence="7">
    <location>
        <begin position="7"/>
        <end position="28"/>
    </location>
</feature>
<dbReference type="KEGG" id="mif:Metin_0305"/>
<keyword evidence="5 7" id="KW-1133">Transmembrane helix</keyword>
<evidence type="ECO:0000256" key="6">
    <source>
        <dbReference type="ARBA" id="ARBA00023136"/>
    </source>
</evidence>
<accession>D5VQX2</accession>
<dbReference type="PROSITE" id="PS50928">
    <property type="entry name" value="ABC_TM1"/>
    <property type="match status" value="1"/>
</dbReference>
<keyword evidence="3" id="KW-1003">Cell membrane</keyword>
<dbReference type="Proteomes" id="UP000002061">
    <property type="component" value="Chromosome"/>
</dbReference>
<dbReference type="Pfam" id="PF00528">
    <property type="entry name" value="BPD_transp_1"/>
    <property type="match status" value="1"/>
</dbReference>
<dbReference type="PANTHER" id="PTHR30043:SF1">
    <property type="entry name" value="ABC TRANSPORT SYSTEM PERMEASE PROTEIN P69"/>
    <property type="match status" value="1"/>
</dbReference>
<feature type="transmembrane region" description="Helical" evidence="7">
    <location>
        <begin position="193"/>
        <end position="213"/>
    </location>
</feature>
<feature type="transmembrane region" description="Helical" evidence="7">
    <location>
        <begin position="63"/>
        <end position="84"/>
    </location>
</feature>
<evidence type="ECO:0000259" key="8">
    <source>
        <dbReference type="PROSITE" id="PS50928"/>
    </source>
</evidence>
<dbReference type="SUPFAM" id="SSF161098">
    <property type="entry name" value="MetI-like"/>
    <property type="match status" value="1"/>
</dbReference>
<keyword evidence="6 7" id="KW-0472">Membrane</keyword>
<dbReference type="RefSeq" id="WP_013099721.1">
    <property type="nucleotide sequence ID" value="NC_014122.1"/>
</dbReference>
<evidence type="ECO:0000256" key="1">
    <source>
        <dbReference type="ARBA" id="ARBA00004651"/>
    </source>
</evidence>
<evidence type="ECO:0000256" key="5">
    <source>
        <dbReference type="ARBA" id="ARBA00022989"/>
    </source>
</evidence>
<organism evidence="9 10">
    <name type="scientific">Methanocaldococcus infernus (strain DSM 11812 / JCM 15783 / ME)</name>
    <dbReference type="NCBI Taxonomy" id="573063"/>
    <lineage>
        <taxon>Archaea</taxon>
        <taxon>Methanobacteriati</taxon>
        <taxon>Methanobacteriota</taxon>
        <taxon>Methanomada group</taxon>
        <taxon>Methanococci</taxon>
        <taxon>Methanococcales</taxon>
        <taxon>Methanocaldococcaceae</taxon>
        <taxon>Methanocaldococcus</taxon>
    </lineage>
</organism>
<dbReference type="InterPro" id="IPR005769">
    <property type="entry name" value="PhnE/PtxC"/>
</dbReference>
<dbReference type="GO" id="GO:0015416">
    <property type="term" value="F:ABC-type phosphonate transporter activity"/>
    <property type="evidence" value="ECO:0007669"/>
    <property type="project" value="InterPro"/>
</dbReference>
<dbReference type="EMBL" id="CP002009">
    <property type="protein sequence ID" value="ADG12975.1"/>
    <property type="molecule type" value="Genomic_DNA"/>
</dbReference>
<proteinExistence type="inferred from homology"/>
<evidence type="ECO:0000256" key="3">
    <source>
        <dbReference type="ARBA" id="ARBA00022475"/>
    </source>
</evidence>